<comment type="caution">
    <text evidence="1">The sequence shown here is derived from an EMBL/GenBank/DDBJ whole genome shotgun (WGS) entry which is preliminary data.</text>
</comment>
<accession>A0A7J6VXX0</accession>
<dbReference type="EMBL" id="JABWDY010024769">
    <property type="protein sequence ID" value="KAF5189976.1"/>
    <property type="molecule type" value="Genomic_DNA"/>
</dbReference>
<dbReference type="Proteomes" id="UP000554482">
    <property type="component" value="Unassembled WGS sequence"/>
</dbReference>
<evidence type="ECO:0000313" key="2">
    <source>
        <dbReference type="Proteomes" id="UP000554482"/>
    </source>
</evidence>
<dbReference type="OrthoDB" id="588006at2759"/>
<keyword evidence="2" id="KW-1185">Reference proteome</keyword>
<reference evidence="1 2" key="1">
    <citation type="submission" date="2020-06" db="EMBL/GenBank/DDBJ databases">
        <title>Transcriptomic and genomic resources for Thalictrum thalictroides and T. hernandezii: Facilitating candidate gene discovery in an emerging model plant lineage.</title>
        <authorList>
            <person name="Arias T."/>
            <person name="Riano-Pachon D.M."/>
            <person name="Di Stilio V.S."/>
        </authorList>
    </citation>
    <scope>NUCLEOTIDE SEQUENCE [LARGE SCALE GENOMIC DNA]</scope>
    <source>
        <strain evidence="2">cv. WT478/WT964</strain>
        <tissue evidence="1">Leaves</tissue>
    </source>
</reference>
<organism evidence="1 2">
    <name type="scientific">Thalictrum thalictroides</name>
    <name type="common">Rue-anemone</name>
    <name type="synonym">Anemone thalictroides</name>
    <dbReference type="NCBI Taxonomy" id="46969"/>
    <lineage>
        <taxon>Eukaryota</taxon>
        <taxon>Viridiplantae</taxon>
        <taxon>Streptophyta</taxon>
        <taxon>Embryophyta</taxon>
        <taxon>Tracheophyta</taxon>
        <taxon>Spermatophyta</taxon>
        <taxon>Magnoliopsida</taxon>
        <taxon>Ranunculales</taxon>
        <taxon>Ranunculaceae</taxon>
        <taxon>Thalictroideae</taxon>
        <taxon>Thalictrum</taxon>
    </lineage>
</organism>
<evidence type="ECO:0000313" key="1">
    <source>
        <dbReference type="EMBL" id="KAF5189976.1"/>
    </source>
</evidence>
<sequence>MSVDRNVDRHNTISVATLHSQPHSSVGTIWIPPSGCSKIYVYNTFTIVDKPIAMGFIYELQKKQSAEAL</sequence>
<proteinExistence type="predicted"/>
<name>A0A7J6VXX0_THATH</name>
<protein>
    <submittedName>
        <fullName evidence="1">Uncharacterized protein</fullName>
    </submittedName>
</protein>
<dbReference type="AlphaFoldDB" id="A0A7J6VXX0"/>
<gene>
    <name evidence="1" type="ORF">FRX31_020442</name>
</gene>